<dbReference type="SMART" id="SM00256">
    <property type="entry name" value="FBOX"/>
    <property type="match status" value="1"/>
</dbReference>
<dbReference type="EMBL" id="JAOTPV010000027">
    <property type="protein sequence ID" value="KAJ4470181.1"/>
    <property type="molecule type" value="Genomic_DNA"/>
</dbReference>
<proteinExistence type="predicted"/>
<keyword evidence="3" id="KW-1185">Reference proteome</keyword>
<sequence length="567" mass="63786">MFLLSLPTEVILEFFKYLNAFDILSLRQTCTHLAAVSKDKLIWSTQIQKQRTRLPVPPNFRKGLEDWSADALEALAISNELVDDLWLVPRESPPVELHNKRGEILLGLEIFSDRWILAVYADGFMNLWDIGSPEEGEGPSRRWCFVHTGNDKTASFRAGLDDMGEKLLTVITRAHLPGTWAAALYEILLSDPPSKLHFALLHTFLIPSSRIVRQLCPPERIIAFSHLGSVELVQWSEKNIASTSISNSHLDEMEEMFTTILSLRILGDRYIFVFKTRSIELYPMPHFTVADPRGSPASPSFSPSLRHVFPSYNFRDVQISDVQTEALTEEEDSSSESGGTHYILKMLASDIIQGLFYFVVEITVPSGQLPILDVRLTAIYAMANHIPLQSRTQQRQSQSISETSRFPTWPTLTMTTSAAVRDRAIFERLPMLRSSSGTPVRSSSFVTTYAMGPQGMRAVWIERKRGSTWKQIVSCRLTTPPLSSDFHGVISDLDVKRQDPDVPTKEDLTCHHDELGLIPQALDGQIIYSIQTYDLREDIIYCALGEVSGKIILGNRSGDVFVLETGV</sequence>
<comment type="caution">
    <text evidence="2">The sequence shown here is derived from an EMBL/GenBank/DDBJ whole genome shotgun (WGS) entry which is preliminary data.</text>
</comment>
<evidence type="ECO:0000259" key="1">
    <source>
        <dbReference type="PROSITE" id="PS50181"/>
    </source>
</evidence>
<dbReference type="Proteomes" id="UP001150266">
    <property type="component" value="Unassembled WGS sequence"/>
</dbReference>
<dbReference type="InterPro" id="IPR001810">
    <property type="entry name" value="F-box_dom"/>
</dbReference>
<dbReference type="PROSITE" id="PS50181">
    <property type="entry name" value="FBOX"/>
    <property type="match status" value="1"/>
</dbReference>
<feature type="domain" description="F-box" evidence="1">
    <location>
        <begin position="1"/>
        <end position="46"/>
    </location>
</feature>
<dbReference type="Pfam" id="PF12937">
    <property type="entry name" value="F-box-like"/>
    <property type="match status" value="1"/>
</dbReference>
<reference evidence="2" key="1">
    <citation type="submission" date="2022-08" db="EMBL/GenBank/DDBJ databases">
        <title>A Global Phylogenomic Analysis of the Shiitake Genus Lentinula.</title>
        <authorList>
            <consortium name="DOE Joint Genome Institute"/>
            <person name="Sierra-Patev S."/>
            <person name="Min B."/>
            <person name="Naranjo-Ortiz M."/>
            <person name="Looney B."/>
            <person name="Konkel Z."/>
            <person name="Slot J.C."/>
            <person name="Sakamoto Y."/>
            <person name="Steenwyk J.L."/>
            <person name="Rokas A."/>
            <person name="Carro J."/>
            <person name="Camarero S."/>
            <person name="Ferreira P."/>
            <person name="Molpeceres G."/>
            <person name="Ruiz-Duenas F.J."/>
            <person name="Serrano A."/>
            <person name="Henrissat B."/>
            <person name="Drula E."/>
            <person name="Hughes K.W."/>
            <person name="Mata J.L."/>
            <person name="Ishikawa N.K."/>
            <person name="Vargas-Isla R."/>
            <person name="Ushijima S."/>
            <person name="Smith C.A."/>
            <person name="Ahrendt S."/>
            <person name="Andreopoulos W."/>
            <person name="He G."/>
            <person name="Labutti K."/>
            <person name="Lipzen A."/>
            <person name="Ng V."/>
            <person name="Riley R."/>
            <person name="Sandor L."/>
            <person name="Barry K."/>
            <person name="Martinez A.T."/>
            <person name="Xiao Y."/>
            <person name="Gibbons J.G."/>
            <person name="Terashima K."/>
            <person name="Grigoriev I.V."/>
            <person name="Hibbett D.S."/>
        </authorList>
    </citation>
    <scope>NUCLEOTIDE SEQUENCE</scope>
    <source>
        <strain evidence="2">JLM2183</strain>
    </source>
</reference>
<dbReference type="InterPro" id="IPR036047">
    <property type="entry name" value="F-box-like_dom_sf"/>
</dbReference>
<dbReference type="OrthoDB" id="3211970at2759"/>
<name>A0A9W9DHW3_9AGAR</name>
<dbReference type="SUPFAM" id="SSF81383">
    <property type="entry name" value="F-box domain"/>
    <property type="match status" value="1"/>
</dbReference>
<organism evidence="2 3">
    <name type="scientific">Lentinula aciculospora</name>
    <dbReference type="NCBI Taxonomy" id="153920"/>
    <lineage>
        <taxon>Eukaryota</taxon>
        <taxon>Fungi</taxon>
        <taxon>Dikarya</taxon>
        <taxon>Basidiomycota</taxon>
        <taxon>Agaricomycotina</taxon>
        <taxon>Agaricomycetes</taxon>
        <taxon>Agaricomycetidae</taxon>
        <taxon>Agaricales</taxon>
        <taxon>Marasmiineae</taxon>
        <taxon>Omphalotaceae</taxon>
        <taxon>Lentinula</taxon>
    </lineage>
</organism>
<gene>
    <name evidence="2" type="ORF">J3R30DRAFT_1235011</name>
</gene>
<protein>
    <recommendedName>
        <fullName evidence="1">F-box domain-containing protein</fullName>
    </recommendedName>
</protein>
<evidence type="ECO:0000313" key="2">
    <source>
        <dbReference type="EMBL" id="KAJ4470181.1"/>
    </source>
</evidence>
<dbReference type="AlphaFoldDB" id="A0A9W9DHW3"/>
<evidence type="ECO:0000313" key="3">
    <source>
        <dbReference type="Proteomes" id="UP001150266"/>
    </source>
</evidence>
<accession>A0A9W9DHW3</accession>
<dbReference type="Gene3D" id="1.20.1280.50">
    <property type="match status" value="1"/>
</dbReference>